<dbReference type="SUPFAM" id="SSF117839">
    <property type="entry name" value="WWE domain"/>
    <property type="match status" value="1"/>
</dbReference>
<dbReference type="InterPro" id="IPR027359">
    <property type="entry name" value="Volt_channel_dom_sf"/>
</dbReference>
<dbReference type="PANTHER" id="PTHR10037">
    <property type="entry name" value="VOLTAGE-GATED CATION CHANNEL CALCIUM AND SODIUM"/>
    <property type="match status" value="1"/>
</dbReference>
<dbReference type="Proteomes" id="UP001189429">
    <property type="component" value="Unassembled WGS sequence"/>
</dbReference>
<dbReference type="InterPro" id="IPR018247">
    <property type="entry name" value="EF_Hand_1_Ca_BS"/>
</dbReference>
<evidence type="ECO:0000256" key="3">
    <source>
        <dbReference type="ARBA" id="ARBA00022989"/>
    </source>
</evidence>
<dbReference type="InterPro" id="IPR004170">
    <property type="entry name" value="WWE_dom"/>
</dbReference>
<evidence type="ECO:0000256" key="2">
    <source>
        <dbReference type="ARBA" id="ARBA00022692"/>
    </source>
</evidence>
<dbReference type="EMBL" id="CAUYUJ010008369">
    <property type="protein sequence ID" value="CAK0823732.1"/>
    <property type="molecule type" value="Genomic_DNA"/>
</dbReference>
<protein>
    <recommendedName>
        <fullName evidence="6">WWE domain-containing protein</fullName>
    </recommendedName>
</protein>
<dbReference type="Gene3D" id="3.30.720.50">
    <property type="match status" value="1"/>
</dbReference>
<dbReference type="PANTHER" id="PTHR10037:SF62">
    <property type="entry name" value="SODIUM CHANNEL PROTEIN 60E"/>
    <property type="match status" value="1"/>
</dbReference>
<keyword evidence="3 5" id="KW-1133">Transmembrane helix</keyword>
<dbReference type="SUPFAM" id="SSF81324">
    <property type="entry name" value="Voltage-gated potassium channels"/>
    <property type="match status" value="1"/>
</dbReference>
<dbReference type="Gene3D" id="1.10.287.70">
    <property type="match status" value="1"/>
</dbReference>
<comment type="subcellular location">
    <subcellularLocation>
        <location evidence="1">Membrane</location>
        <topology evidence="1">Multi-pass membrane protein</topology>
    </subcellularLocation>
</comment>
<dbReference type="InterPro" id="IPR037197">
    <property type="entry name" value="WWE_dom_sf"/>
</dbReference>
<dbReference type="Pfam" id="PF00520">
    <property type="entry name" value="Ion_trans"/>
    <property type="match status" value="1"/>
</dbReference>
<accession>A0ABN9RX73</accession>
<evidence type="ECO:0000256" key="5">
    <source>
        <dbReference type="SAM" id="Phobius"/>
    </source>
</evidence>
<dbReference type="PROSITE" id="PS50918">
    <property type="entry name" value="WWE"/>
    <property type="match status" value="1"/>
</dbReference>
<feature type="transmembrane region" description="Helical" evidence="5">
    <location>
        <begin position="372"/>
        <end position="398"/>
    </location>
</feature>
<proteinExistence type="predicted"/>
<evidence type="ECO:0000256" key="4">
    <source>
        <dbReference type="ARBA" id="ARBA00023136"/>
    </source>
</evidence>
<feature type="domain" description="WWE" evidence="6">
    <location>
        <begin position="10"/>
        <end position="91"/>
    </location>
</feature>
<dbReference type="InterPro" id="IPR005821">
    <property type="entry name" value="Ion_trans_dom"/>
</dbReference>
<dbReference type="PROSITE" id="PS00018">
    <property type="entry name" value="EF_HAND_1"/>
    <property type="match status" value="1"/>
</dbReference>
<keyword evidence="8" id="KW-1185">Reference proteome</keyword>
<gene>
    <name evidence="7" type="ORF">PCOR1329_LOCUS24346</name>
</gene>
<reference evidence="7" key="1">
    <citation type="submission" date="2023-10" db="EMBL/GenBank/DDBJ databases">
        <authorList>
            <person name="Chen Y."/>
            <person name="Shah S."/>
            <person name="Dougan E. K."/>
            <person name="Thang M."/>
            <person name="Chan C."/>
        </authorList>
    </citation>
    <scope>NUCLEOTIDE SEQUENCE [LARGE SCALE GENOMIC DNA]</scope>
</reference>
<evidence type="ECO:0000313" key="8">
    <source>
        <dbReference type="Proteomes" id="UP001189429"/>
    </source>
</evidence>
<dbReference type="InterPro" id="IPR043203">
    <property type="entry name" value="VGCC_Ca_Na"/>
</dbReference>
<dbReference type="Pfam" id="PF02825">
    <property type="entry name" value="WWE"/>
    <property type="match status" value="1"/>
</dbReference>
<sequence length="549" mass="63826">MREDTSFSYSFAGRRRGARECLAARWEWEHRSGFRAYEEDMQYHIEHAFQSGENKVRLKASRKAGSQPLEIFFADMLQIDHISGNTRRVQRVGADGWWSRVSRSTRSLLLAWAQQTPWMESLEQFRRRRDRMKLDHDDQEHSLEHDRFNRTGWFFRVANSTIFHSCVNFTVMLNSLWITVSLDTHNADLHWMYVLVPYLFMCVFLVEIGIRFGSYKKVQNCFHDPWFCFDSILVFAMVLELCMLPAVQAILQAEHSQRRLVLTAGVMRVLRVVRIARTVRLLRASRDLMTIVYGLARAFWSMSITLVVLILLMYVFAITFRTFVKGEGLQVEEAFFASVGDSMWTLLVRGVFMDDLSSLLDLLREEMPTLAYMLVLFILLSSFTLLNMLIGIVCDMISEVKRGSLERRERKELKQALGSILECYDRNDTGDISQADFECLLANPEFADIMQRIGTEVDSVRKLTERTFKDDGVIRFSEVVDVVFRLRTAVTANIMDIIELREHVRSHVDHVIDALHQKLVSTQEDPSYRHSATCGCRNELVTEERGVLE</sequence>
<feature type="transmembrane region" description="Helical" evidence="5">
    <location>
        <begin position="153"/>
        <end position="178"/>
    </location>
</feature>
<keyword evidence="4 5" id="KW-0472">Membrane</keyword>
<feature type="transmembrane region" description="Helical" evidence="5">
    <location>
        <begin position="298"/>
        <end position="322"/>
    </location>
</feature>
<keyword evidence="2 5" id="KW-0812">Transmembrane</keyword>
<comment type="caution">
    <text evidence="7">The sequence shown here is derived from an EMBL/GenBank/DDBJ whole genome shotgun (WGS) entry which is preliminary data.</text>
</comment>
<evidence type="ECO:0000313" key="7">
    <source>
        <dbReference type="EMBL" id="CAK0823732.1"/>
    </source>
</evidence>
<evidence type="ECO:0000259" key="6">
    <source>
        <dbReference type="PROSITE" id="PS50918"/>
    </source>
</evidence>
<name>A0ABN9RX73_9DINO</name>
<organism evidence="7 8">
    <name type="scientific">Prorocentrum cordatum</name>
    <dbReference type="NCBI Taxonomy" id="2364126"/>
    <lineage>
        <taxon>Eukaryota</taxon>
        <taxon>Sar</taxon>
        <taxon>Alveolata</taxon>
        <taxon>Dinophyceae</taxon>
        <taxon>Prorocentrales</taxon>
        <taxon>Prorocentraceae</taxon>
        <taxon>Prorocentrum</taxon>
    </lineage>
</organism>
<feature type="transmembrane region" description="Helical" evidence="5">
    <location>
        <begin position="190"/>
        <end position="210"/>
    </location>
</feature>
<evidence type="ECO:0000256" key="1">
    <source>
        <dbReference type="ARBA" id="ARBA00004141"/>
    </source>
</evidence>
<dbReference type="Gene3D" id="1.20.120.350">
    <property type="entry name" value="Voltage-gated potassium channels. Chain C"/>
    <property type="match status" value="1"/>
</dbReference>